<dbReference type="UniPathway" id="UPA00117"/>
<keyword evidence="5" id="KW-0963">Cytoplasm</keyword>
<dbReference type="Gene3D" id="3.40.50.720">
    <property type="entry name" value="NAD(P)-binding Rossmann-like Domain"/>
    <property type="match status" value="1"/>
</dbReference>
<name>A0A6J7FGS2_9ZZZZ</name>
<dbReference type="InterPro" id="IPR036291">
    <property type="entry name" value="NAD(P)-bd_dom_sf"/>
</dbReference>
<dbReference type="Pfam" id="PF02737">
    <property type="entry name" value="3HCDH_N"/>
    <property type="match status" value="1"/>
</dbReference>
<evidence type="ECO:0000256" key="5">
    <source>
        <dbReference type="ARBA" id="ARBA00022490"/>
    </source>
</evidence>
<dbReference type="Gene3D" id="3.10.129.10">
    <property type="entry name" value="Hotdog Thioesterase"/>
    <property type="match status" value="1"/>
</dbReference>
<comment type="subunit">
    <text evidence="3">Homodimer.</text>
</comment>
<dbReference type="NCBIfam" id="NF005716">
    <property type="entry name" value="PRK07531.1"/>
    <property type="match status" value="1"/>
</dbReference>
<feature type="domain" description="3-hydroxyacyl-CoA dehydrogenase NAD binding" evidence="9">
    <location>
        <begin position="10"/>
        <end position="185"/>
    </location>
</feature>
<keyword evidence="7" id="KW-0520">NAD</keyword>
<dbReference type="SUPFAM" id="SSF48179">
    <property type="entry name" value="6-phosphogluconate dehydrogenase C-terminal domain-like"/>
    <property type="match status" value="1"/>
</dbReference>
<organism evidence="10">
    <name type="scientific">freshwater metagenome</name>
    <dbReference type="NCBI Taxonomy" id="449393"/>
    <lineage>
        <taxon>unclassified sequences</taxon>
        <taxon>metagenomes</taxon>
        <taxon>ecological metagenomes</taxon>
    </lineage>
</organism>
<evidence type="ECO:0000256" key="7">
    <source>
        <dbReference type="ARBA" id="ARBA00023027"/>
    </source>
</evidence>
<dbReference type="CDD" id="cd00586">
    <property type="entry name" value="4HBT"/>
    <property type="match status" value="1"/>
</dbReference>
<dbReference type="GO" id="GO:0006631">
    <property type="term" value="P:fatty acid metabolic process"/>
    <property type="evidence" value="ECO:0007669"/>
    <property type="project" value="InterPro"/>
</dbReference>
<dbReference type="InterPro" id="IPR008927">
    <property type="entry name" value="6-PGluconate_DH-like_C_sf"/>
</dbReference>
<dbReference type="SUPFAM" id="SSF51735">
    <property type="entry name" value="NAD(P)-binding Rossmann-fold domains"/>
    <property type="match status" value="1"/>
</dbReference>
<dbReference type="GO" id="GO:0070403">
    <property type="term" value="F:NAD+ binding"/>
    <property type="evidence" value="ECO:0007669"/>
    <property type="project" value="InterPro"/>
</dbReference>
<dbReference type="EC" id="1.1.1.108" evidence="4"/>
<dbReference type="GO" id="GO:0047728">
    <property type="term" value="F:carnitine 3-dehydrogenase activity"/>
    <property type="evidence" value="ECO:0007669"/>
    <property type="project" value="UniProtKB-EC"/>
</dbReference>
<comment type="pathway">
    <text evidence="2">Amine and polyamine metabolism; carnitine metabolism.</text>
</comment>
<comment type="subcellular location">
    <subcellularLocation>
        <location evidence="1">Cytoplasm</location>
    </subcellularLocation>
</comment>
<dbReference type="Pfam" id="PF00725">
    <property type="entry name" value="3HCDH"/>
    <property type="match status" value="1"/>
</dbReference>
<evidence type="ECO:0000256" key="4">
    <source>
        <dbReference type="ARBA" id="ARBA00012956"/>
    </source>
</evidence>
<proteinExistence type="inferred from homology"/>
<dbReference type="Gene3D" id="1.10.1040.10">
    <property type="entry name" value="N-(1-d-carboxylethyl)-l-norvaline Dehydrogenase, domain 2"/>
    <property type="match status" value="1"/>
</dbReference>
<dbReference type="AlphaFoldDB" id="A0A6J7FGS2"/>
<evidence type="ECO:0000259" key="8">
    <source>
        <dbReference type="Pfam" id="PF00725"/>
    </source>
</evidence>
<evidence type="ECO:0000256" key="3">
    <source>
        <dbReference type="ARBA" id="ARBA00011738"/>
    </source>
</evidence>
<dbReference type="EMBL" id="CAFBLP010000121">
    <property type="protein sequence ID" value="CAB4892695.1"/>
    <property type="molecule type" value="Genomic_DNA"/>
</dbReference>
<dbReference type="InterPro" id="IPR029069">
    <property type="entry name" value="HotDog_dom_sf"/>
</dbReference>
<dbReference type="Pfam" id="PF13279">
    <property type="entry name" value="4HBT_2"/>
    <property type="match status" value="1"/>
</dbReference>
<feature type="domain" description="3-hydroxyacyl-CoA dehydrogenase C-terminal" evidence="8">
    <location>
        <begin position="188"/>
        <end position="256"/>
    </location>
</feature>
<evidence type="ECO:0000256" key="6">
    <source>
        <dbReference type="ARBA" id="ARBA00023002"/>
    </source>
</evidence>
<protein>
    <recommendedName>
        <fullName evidence="4">carnitine 3-dehydrogenase</fullName>
        <ecNumber evidence="4">1.1.1.108</ecNumber>
    </recommendedName>
</protein>
<dbReference type="PANTHER" id="PTHR48075">
    <property type="entry name" value="3-HYDROXYACYL-COA DEHYDROGENASE FAMILY PROTEIN"/>
    <property type="match status" value="1"/>
</dbReference>
<gene>
    <name evidence="10" type="ORF">UFOPK3376_02970</name>
</gene>
<evidence type="ECO:0000259" key="9">
    <source>
        <dbReference type="Pfam" id="PF02737"/>
    </source>
</evidence>
<sequence length="495" mass="53745">MSPIPGLADVGLLGGGVIGGGWAARFLLNGVDVTLYDPDPEAPRKVGEVIANARRAYASLTMAPLPAEGSLRFVATPEEAVVGVDFVQESAPERLDLKQSILMRASAAADPSVVFGSSTSGLLPTQIQTGMHHPERLVVGHPFNPVYLLPLVEICGGEATSEAAKTRAAEVYTAIGMRPLVLGKEIDGFVADRLLEALWREALWLVNDGVATTEQIDDAIRFGAGLRWSFMGTFLVYRIAGGEAGMRHFMAQFGPALQWPWTKLMDVPELTEDLLDRLVAQSDDQAAGQSIRELEALRDDCLVAVMQGLRTVGYGAGEVLADYERALFDRAPAPVAVGDLTQPFKVHEIRIPTDWVDYNGHTNDSRYAQLSGDAADAFLRYIGVDADYLRGGHSYYTVESHISYLAQSHAGDVVYVTSQVLSHDAKRLHLFNRMHRSDDNTLIATGEHMYLHVDTNEGRTVPAPQYMIDRIAVIADGQAALARPPQAGRFVGAPR</sequence>
<dbReference type="InterPro" id="IPR013328">
    <property type="entry name" value="6PGD_dom2"/>
</dbReference>
<dbReference type="SUPFAM" id="SSF54637">
    <property type="entry name" value="Thioesterase/thiol ester dehydrase-isomerase"/>
    <property type="match status" value="1"/>
</dbReference>
<accession>A0A6J7FGS2</accession>
<dbReference type="GO" id="GO:0005737">
    <property type="term" value="C:cytoplasm"/>
    <property type="evidence" value="ECO:0007669"/>
    <property type="project" value="UniProtKB-SubCell"/>
</dbReference>
<evidence type="ECO:0000256" key="2">
    <source>
        <dbReference type="ARBA" id="ARBA00004855"/>
    </source>
</evidence>
<reference evidence="10" key="1">
    <citation type="submission" date="2020-05" db="EMBL/GenBank/DDBJ databases">
        <authorList>
            <person name="Chiriac C."/>
            <person name="Salcher M."/>
            <person name="Ghai R."/>
            <person name="Kavagutti S V."/>
        </authorList>
    </citation>
    <scope>NUCLEOTIDE SEQUENCE</scope>
</reference>
<dbReference type="InterPro" id="IPR006176">
    <property type="entry name" value="3-OHacyl-CoA_DH_NAD-bd"/>
</dbReference>
<dbReference type="HAMAP" id="MF_02129">
    <property type="entry name" value="L_carnitine_dehydrog"/>
    <property type="match status" value="1"/>
</dbReference>
<evidence type="ECO:0000313" key="10">
    <source>
        <dbReference type="EMBL" id="CAB4892695.1"/>
    </source>
</evidence>
<dbReference type="GO" id="GO:0009437">
    <property type="term" value="P:carnitine metabolic process"/>
    <property type="evidence" value="ECO:0007669"/>
    <property type="project" value="UniProtKB-UniPathway"/>
</dbReference>
<dbReference type="InterPro" id="IPR026578">
    <property type="entry name" value="L-carnitine_dehydrogenase"/>
</dbReference>
<evidence type="ECO:0000256" key="1">
    <source>
        <dbReference type="ARBA" id="ARBA00004496"/>
    </source>
</evidence>
<dbReference type="PANTHER" id="PTHR48075:SF5">
    <property type="entry name" value="3-HYDROXYBUTYRYL-COA DEHYDROGENASE"/>
    <property type="match status" value="1"/>
</dbReference>
<dbReference type="InterPro" id="IPR006108">
    <property type="entry name" value="3HC_DH_C"/>
</dbReference>
<keyword evidence="6" id="KW-0560">Oxidoreductase</keyword>